<comment type="caution">
    <text evidence="3">The sequence shown here is derived from an EMBL/GenBank/DDBJ whole genome shotgun (WGS) entry which is preliminary data.</text>
</comment>
<dbReference type="Pfam" id="PF23598">
    <property type="entry name" value="LRR_14"/>
    <property type="match status" value="1"/>
</dbReference>
<evidence type="ECO:0000313" key="4">
    <source>
        <dbReference type="EMBL" id="KAL2551330.1"/>
    </source>
</evidence>
<dbReference type="EMBL" id="JBFOLJ010000002">
    <property type="protein sequence ID" value="KAL2551330.1"/>
    <property type="molecule type" value="Genomic_DNA"/>
</dbReference>
<evidence type="ECO:0000313" key="3">
    <source>
        <dbReference type="EMBL" id="KAL2538527.1"/>
    </source>
</evidence>
<organism evidence="3 5">
    <name type="scientific">Forsythia ovata</name>
    <dbReference type="NCBI Taxonomy" id="205694"/>
    <lineage>
        <taxon>Eukaryota</taxon>
        <taxon>Viridiplantae</taxon>
        <taxon>Streptophyta</taxon>
        <taxon>Embryophyta</taxon>
        <taxon>Tracheophyta</taxon>
        <taxon>Spermatophyta</taxon>
        <taxon>Magnoliopsida</taxon>
        <taxon>eudicotyledons</taxon>
        <taxon>Gunneridae</taxon>
        <taxon>Pentapetalae</taxon>
        <taxon>asterids</taxon>
        <taxon>lamiids</taxon>
        <taxon>Lamiales</taxon>
        <taxon>Oleaceae</taxon>
        <taxon>Forsythieae</taxon>
        <taxon>Forsythia</taxon>
    </lineage>
</organism>
<dbReference type="SUPFAM" id="SSF52058">
    <property type="entry name" value="L domain-like"/>
    <property type="match status" value="1"/>
</dbReference>
<proteinExistence type="predicted"/>
<dbReference type="PANTHER" id="PTHR15140:SF33">
    <property type="entry name" value="LATE BLIGHT RESISTANCE PROTEIN HOMOLOG R1A-3 ISOFORM X1"/>
    <property type="match status" value="1"/>
</dbReference>
<dbReference type="AlphaFoldDB" id="A0ABD1VMD7"/>
<sequence length="277" mass="32448">MPDLRYLEIPSLKSSIDTLQNLEFLLVKNGMYIPAYLLNMPKLRHLHVGSPKYPARFSKNCDSSQINSLQTLSFVFIFDSEDEEILRCSPNLRSLKCKSSFYHCPDLNFLTQLESLKMKHDSSFRGSYSRLNFPRNIKKLTLSEFALPREIMSLIGSLPNLEILKLEYAFEGEVWNTKDDEFQKLKFLKLNNLKFEQWNSSSDHFPVLERLVLRYCEKLKIIPSEFSKIPTLQMIEVYQCGEDVDNSALQIHEEQLEYGNEEFKVIITKATRYSFLE</sequence>
<reference evidence="5" key="2">
    <citation type="submission" date="2024-07" db="EMBL/GenBank/DDBJ databases">
        <title>Two chromosome-level genome assemblies of Korean endemic species Abeliophyllum distichum and Forsythia ovata (Oleaceae).</title>
        <authorList>
            <person name="Jang H."/>
        </authorList>
    </citation>
    <scope>NUCLEOTIDE SEQUENCE [LARGE SCALE GENOMIC DNA]</scope>
</reference>
<dbReference type="InterPro" id="IPR055414">
    <property type="entry name" value="LRR_R13L4/SHOC2-like"/>
</dbReference>
<dbReference type="EMBL" id="JBFOLJ010000005">
    <property type="protein sequence ID" value="KAL2538527.1"/>
    <property type="molecule type" value="Genomic_DNA"/>
</dbReference>
<name>A0ABD1VMD7_9LAMI</name>
<dbReference type="Gene3D" id="3.80.10.10">
    <property type="entry name" value="Ribonuclease Inhibitor"/>
    <property type="match status" value="1"/>
</dbReference>
<keyword evidence="1" id="KW-0677">Repeat</keyword>
<reference evidence="3" key="1">
    <citation type="submission" date="2024-07" db="EMBL/GenBank/DDBJ databases">
        <title>Two chromosome-level genome assemblies of Korean endemic species Abeliophyllum distichum and Forsythia ovata (Oleaceae).</title>
        <authorList>
            <person name="Mun J.H."/>
        </authorList>
    </citation>
    <scope>NUCLEOTIDE SEQUENCE</scope>
    <source>
        <strain evidence="3">KNKB202402200001</strain>
        <tissue evidence="3">Leaf</tissue>
    </source>
</reference>
<accession>A0ABD1VMD7</accession>
<dbReference type="InterPro" id="IPR032675">
    <property type="entry name" value="LRR_dom_sf"/>
</dbReference>
<feature type="domain" description="Disease resistance R13L4/SHOC-2-like LRR" evidence="2">
    <location>
        <begin position="3"/>
        <end position="254"/>
    </location>
</feature>
<evidence type="ECO:0000259" key="2">
    <source>
        <dbReference type="Pfam" id="PF23598"/>
    </source>
</evidence>
<evidence type="ECO:0000256" key="1">
    <source>
        <dbReference type="ARBA" id="ARBA00022737"/>
    </source>
</evidence>
<evidence type="ECO:0000313" key="5">
    <source>
        <dbReference type="Proteomes" id="UP001604277"/>
    </source>
</evidence>
<keyword evidence="5" id="KW-1185">Reference proteome</keyword>
<protein>
    <submittedName>
        <fullName evidence="3">Late blight resistance protein-like protein R1A-6</fullName>
    </submittedName>
</protein>
<dbReference type="Proteomes" id="UP001604277">
    <property type="component" value="Unassembled WGS sequence"/>
</dbReference>
<gene>
    <name evidence="4" type="ORF">Fot_04949</name>
    <name evidence="3" type="ORF">Fot_19918</name>
</gene>
<dbReference type="PANTHER" id="PTHR15140">
    <property type="entry name" value="TUBULIN-SPECIFIC CHAPERONE E"/>
    <property type="match status" value="1"/>
</dbReference>